<dbReference type="Gene3D" id="1.10.260.40">
    <property type="entry name" value="lambda repressor-like DNA-binding domains"/>
    <property type="match status" value="1"/>
</dbReference>
<dbReference type="OrthoDB" id="8902678at2"/>
<dbReference type="Proteomes" id="UP000186019">
    <property type="component" value="Unassembled WGS sequence"/>
</dbReference>
<keyword evidence="4" id="KW-1185">Reference proteome</keyword>
<keyword evidence="3" id="KW-0238">DNA-binding</keyword>
<dbReference type="GO" id="GO:0003677">
    <property type="term" value="F:DNA binding"/>
    <property type="evidence" value="ECO:0007669"/>
    <property type="project" value="UniProtKB-KW"/>
</dbReference>
<feature type="domain" description="HTH cro/C1-type" evidence="2">
    <location>
        <begin position="19"/>
        <end position="63"/>
    </location>
</feature>
<gene>
    <name evidence="3" type="ORF">SAMN05421666_0713</name>
</gene>
<dbReference type="Pfam" id="PF13443">
    <property type="entry name" value="HTH_26"/>
    <property type="match status" value="1"/>
</dbReference>
<proteinExistence type="predicted"/>
<evidence type="ECO:0000313" key="3">
    <source>
        <dbReference type="EMBL" id="SIR94744.1"/>
    </source>
</evidence>
<organism evidence="3 4">
    <name type="scientific">Roseovarius nanhaiticus</name>
    <dbReference type="NCBI Taxonomy" id="573024"/>
    <lineage>
        <taxon>Bacteria</taxon>
        <taxon>Pseudomonadati</taxon>
        <taxon>Pseudomonadota</taxon>
        <taxon>Alphaproteobacteria</taxon>
        <taxon>Rhodobacterales</taxon>
        <taxon>Roseobacteraceae</taxon>
        <taxon>Roseovarius</taxon>
    </lineage>
</organism>
<dbReference type="EMBL" id="FTNV01000001">
    <property type="protein sequence ID" value="SIR94744.1"/>
    <property type="molecule type" value="Genomic_DNA"/>
</dbReference>
<dbReference type="InterPro" id="IPR010982">
    <property type="entry name" value="Lambda_DNA-bd_dom_sf"/>
</dbReference>
<reference evidence="4" key="1">
    <citation type="submission" date="2017-01" db="EMBL/GenBank/DDBJ databases">
        <authorList>
            <person name="Varghese N."/>
            <person name="Submissions S."/>
        </authorList>
    </citation>
    <scope>NUCLEOTIDE SEQUENCE [LARGE SCALE GENOMIC DNA]</scope>
    <source>
        <strain evidence="4">DSM 29590</strain>
    </source>
</reference>
<evidence type="ECO:0000259" key="2">
    <source>
        <dbReference type="PROSITE" id="PS50943"/>
    </source>
</evidence>
<dbReference type="RefSeq" id="WP_076531010.1">
    <property type="nucleotide sequence ID" value="NZ_CANNEL010000001.1"/>
</dbReference>
<dbReference type="SUPFAM" id="SSF47413">
    <property type="entry name" value="lambda repressor-like DNA-binding domains"/>
    <property type="match status" value="1"/>
</dbReference>
<feature type="region of interest" description="Disordered" evidence="1">
    <location>
        <begin position="254"/>
        <end position="275"/>
    </location>
</feature>
<evidence type="ECO:0000256" key="1">
    <source>
        <dbReference type="SAM" id="MobiDB-lite"/>
    </source>
</evidence>
<evidence type="ECO:0000313" key="4">
    <source>
        <dbReference type="Proteomes" id="UP000186019"/>
    </source>
</evidence>
<name>A0A1N7F381_9RHOB</name>
<accession>A0A1N7F381</accession>
<dbReference type="AlphaFoldDB" id="A0A1N7F381"/>
<dbReference type="PROSITE" id="PS50943">
    <property type="entry name" value="HTH_CROC1"/>
    <property type="match status" value="1"/>
</dbReference>
<dbReference type="CDD" id="cd00093">
    <property type="entry name" value="HTH_XRE"/>
    <property type="match status" value="1"/>
</dbReference>
<dbReference type="InterPro" id="IPR001387">
    <property type="entry name" value="Cro/C1-type_HTH"/>
</dbReference>
<sequence>MQNDNFPNNLKLLCSYASSITRVCEQLAINRQQFHRYLNGTSRPSLSNMQAICDYFGVEEHEILMDPSGFRQLVALRKPQGPEIDPFGEYVSKLHRINPSASRDMAEYIGYYRCYYRPIEFPGKIQCSLMRLFSERGFTYLKNIENYASAKRRARRMLKYTGIAFHTGERIFVHEREQKAGQMMWTTILYPARMDQVAILTGLSLGISSATSRDIACYRVVWEALGLDIDLRATLSACGLFDHDDAVIPDDIRAATSNDGPPGESGFTGHPWQGF</sequence>
<protein>
    <submittedName>
        <fullName evidence="3">Cro/C1-type HTH DNA-binding domain-containing protein</fullName>
    </submittedName>
</protein>